<feature type="region of interest" description="Disordered" evidence="1">
    <location>
        <begin position="72"/>
        <end position="99"/>
    </location>
</feature>
<evidence type="ECO:0000313" key="3">
    <source>
        <dbReference type="Proteomes" id="UP000054498"/>
    </source>
</evidence>
<sequence>MPLNSAAVDFASRRFKPSGVAVDLETPDGKRVGVLGVELQMLTSNRTRSIVADAVRRMRLMAAISSNQRALSRAASASAMQPKTIAKSGEAASRSASHT</sequence>
<dbReference type="RefSeq" id="XP_013905644.1">
    <property type="nucleotide sequence ID" value="XM_014050190.1"/>
</dbReference>
<dbReference type="KEGG" id="mng:MNEG_1327"/>
<dbReference type="GeneID" id="25730715"/>
<dbReference type="AlphaFoldDB" id="A0A0D2MVU8"/>
<evidence type="ECO:0000256" key="1">
    <source>
        <dbReference type="SAM" id="MobiDB-lite"/>
    </source>
</evidence>
<protein>
    <submittedName>
        <fullName evidence="2">Uncharacterized protein</fullName>
    </submittedName>
</protein>
<gene>
    <name evidence="2" type="ORF">MNEG_1327</name>
</gene>
<dbReference type="EMBL" id="KK100349">
    <property type="protein sequence ID" value="KIZ06625.1"/>
    <property type="molecule type" value="Genomic_DNA"/>
</dbReference>
<proteinExistence type="predicted"/>
<organism evidence="2 3">
    <name type="scientific">Monoraphidium neglectum</name>
    <dbReference type="NCBI Taxonomy" id="145388"/>
    <lineage>
        <taxon>Eukaryota</taxon>
        <taxon>Viridiplantae</taxon>
        <taxon>Chlorophyta</taxon>
        <taxon>core chlorophytes</taxon>
        <taxon>Chlorophyceae</taxon>
        <taxon>CS clade</taxon>
        <taxon>Sphaeropleales</taxon>
        <taxon>Selenastraceae</taxon>
        <taxon>Monoraphidium</taxon>
    </lineage>
</organism>
<accession>A0A0D2MVU8</accession>
<name>A0A0D2MVU8_9CHLO</name>
<evidence type="ECO:0000313" key="2">
    <source>
        <dbReference type="EMBL" id="KIZ06625.1"/>
    </source>
</evidence>
<dbReference type="Proteomes" id="UP000054498">
    <property type="component" value="Unassembled WGS sequence"/>
</dbReference>
<reference evidence="2 3" key="1">
    <citation type="journal article" date="2013" name="BMC Genomics">
        <title>Reconstruction of the lipid metabolism for the microalga Monoraphidium neglectum from its genome sequence reveals characteristics suitable for biofuel production.</title>
        <authorList>
            <person name="Bogen C."/>
            <person name="Al-Dilaimi A."/>
            <person name="Albersmeier A."/>
            <person name="Wichmann J."/>
            <person name="Grundmann M."/>
            <person name="Rupp O."/>
            <person name="Lauersen K.J."/>
            <person name="Blifernez-Klassen O."/>
            <person name="Kalinowski J."/>
            <person name="Goesmann A."/>
            <person name="Mussgnug J.H."/>
            <person name="Kruse O."/>
        </authorList>
    </citation>
    <scope>NUCLEOTIDE SEQUENCE [LARGE SCALE GENOMIC DNA]</scope>
    <source>
        <strain evidence="2 3">SAG 48.87</strain>
    </source>
</reference>
<keyword evidence="3" id="KW-1185">Reference proteome</keyword>